<organism evidence="1 2">
    <name type="scientific">Phlebia brevispora</name>
    <dbReference type="NCBI Taxonomy" id="194682"/>
    <lineage>
        <taxon>Eukaryota</taxon>
        <taxon>Fungi</taxon>
        <taxon>Dikarya</taxon>
        <taxon>Basidiomycota</taxon>
        <taxon>Agaricomycotina</taxon>
        <taxon>Agaricomycetes</taxon>
        <taxon>Polyporales</taxon>
        <taxon>Meruliaceae</taxon>
        <taxon>Phlebia</taxon>
    </lineage>
</organism>
<gene>
    <name evidence="1" type="ORF">NM688_g6023</name>
</gene>
<evidence type="ECO:0000313" key="1">
    <source>
        <dbReference type="EMBL" id="KAJ3541969.1"/>
    </source>
</evidence>
<name>A0ACC1SL48_9APHY</name>
<dbReference type="Proteomes" id="UP001148662">
    <property type="component" value="Unassembled WGS sequence"/>
</dbReference>
<protein>
    <submittedName>
        <fullName evidence="1">Uncharacterized protein</fullName>
    </submittedName>
</protein>
<sequence>MAPPPIQLFLTTIASQPALRQRQEYILRSLQVKKIPFTSYDLASDEDAKRLWKRKAPRDNQQLPGILVGGKWPGTFTQL</sequence>
<reference evidence="1" key="1">
    <citation type="submission" date="2022-07" db="EMBL/GenBank/DDBJ databases">
        <title>Genome Sequence of Phlebia brevispora.</title>
        <authorList>
            <person name="Buettner E."/>
        </authorList>
    </citation>
    <scope>NUCLEOTIDE SEQUENCE</scope>
    <source>
        <strain evidence="1">MPL23</strain>
    </source>
</reference>
<accession>A0ACC1SL48</accession>
<proteinExistence type="predicted"/>
<dbReference type="EMBL" id="JANHOG010001180">
    <property type="protein sequence ID" value="KAJ3541969.1"/>
    <property type="molecule type" value="Genomic_DNA"/>
</dbReference>
<keyword evidence="2" id="KW-1185">Reference proteome</keyword>
<evidence type="ECO:0000313" key="2">
    <source>
        <dbReference type="Proteomes" id="UP001148662"/>
    </source>
</evidence>
<comment type="caution">
    <text evidence="1">The sequence shown here is derived from an EMBL/GenBank/DDBJ whole genome shotgun (WGS) entry which is preliminary data.</text>
</comment>